<reference evidence="1" key="1">
    <citation type="submission" date="2019-10" db="EMBL/GenBank/DDBJ databases">
        <authorList>
            <consortium name="DOE Joint Genome Institute"/>
            <person name="Kuo A."/>
            <person name="Miyauchi S."/>
            <person name="Kiss E."/>
            <person name="Drula E."/>
            <person name="Kohler A."/>
            <person name="Sanchez-Garcia M."/>
            <person name="Andreopoulos B."/>
            <person name="Barry K.W."/>
            <person name="Bonito G."/>
            <person name="Buee M."/>
            <person name="Carver A."/>
            <person name="Chen C."/>
            <person name="Cichocki N."/>
            <person name="Clum A."/>
            <person name="Culley D."/>
            <person name="Crous P.W."/>
            <person name="Fauchery L."/>
            <person name="Girlanda M."/>
            <person name="Hayes R."/>
            <person name="Keri Z."/>
            <person name="Labutti K."/>
            <person name="Lipzen A."/>
            <person name="Lombard V."/>
            <person name="Magnuson J."/>
            <person name="Maillard F."/>
            <person name="Morin E."/>
            <person name="Murat C."/>
            <person name="Nolan M."/>
            <person name="Ohm R."/>
            <person name="Pangilinan J."/>
            <person name="Pereira M."/>
            <person name="Perotto S."/>
            <person name="Peter M."/>
            <person name="Riley R."/>
            <person name="Sitrit Y."/>
            <person name="Stielow B."/>
            <person name="Szollosi G."/>
            <person name="Zifcakova L."/>
            <person name="Stursova M."/>
            <person name="Spatafora J.W."/>
            <person name="Tedersoo L."/>
            <person name="Vaario L.-M."/>
            <person name="Yamada A."/>
            <person name="Yan M."/>
            <person name="Wang P."/>
            <person name="Xu J."/>
            <person name="Bruns T."/>
            <person name="Baldrian P."/>
            <person name="Vilgalys R."/>
            <person name="Henrissat B."/>
            <person name="Grigoriev I.V."/>
            <person name="Hibbett D."/>
            <person name="Nagy L.G."/>
            <person name="Martin F.M."/>
        </authorList>
    </citation>
    <scope>NUCLEOTIDE SEQUENCE</scope>
    <source>
        <strain evidence="1">P2</strain>
    </source>
</reference>
<reference evidence="1" key="2">
    <citation type="journal article" date="2020" name="Nat. Commun.">
        <title>Large-scale genome sequencing of mycorrhizal fungi provides insights into the early evolution of symbiotic traits.</title>
        <authorList>
            <person name="Miyauchi S."/>
            <person name="Kiss E."/>
            <person name="Kuo A."/>
            <person name="Drula E."/>
            <person name="Kohler A."/>
            <person name="Sanchez-Garcia M."/>
            <person name="Morin E."/>
            <person name="Andreopoulos B."/>
            <person name="Barry K.W."/>
            <person name="Bonito G."/>
            <person name="Buee M."/>
            <person name="Carver A."/>
            <person name="Chen C."/>
            <person name="Cichocki N."/>
            <person name="Clum A."/>
            <person name="Culley D."/>
            <person name="Crous P.W."/>
            <person name="Fauchery L."/>
            <person name="Girlanda M."/>
            <person name="Hayes R.D."/>
            <person name="Keri Z."/>
            <person name="LaButti K."/>
            <person name="Lipzen A."/>
            <person name="Lombard V."/>
            <person name="Magnuson J."/>
            <person name="Maillard F."/>
            <person name="Murat C."/>
            <person name="Nolan M."/>
            <person name="Ohm R.A."/>
            <person name="Pangilinan J."/>
            <person name="Pereira M.F."/>
            <person name="Perotto S."/>
            <person name="Peter M."/>
            <person name="Pfister S."/>
            <person name="Riley R."/>
            <person name="Sitrit Y."/>
            <person name="Stielow J.B."/>
            <person name="Szollosi G."/>
            <person name="Zifcakova L."/>
            <person name="Stursova M."/>
            <person name="Spatafora J.W."/>
            <person name="Tedersoo L."/>
            <person name="Vaario L.M."/>
            <person name="Yamada A."/>
            <person name="Yan M."/>
            <person name="Wang P."/>
            <person name="Xu J."/>
            <person name="Bruns T."/>
            <person name="Baldrian P."/>
            <person name="Vilgalys R."/>
            <person name="Dunand C."/>
            <person name="Henrissat B."/>
            <person name="Grigoriev I.V."/>
            <person name="Hibbett D."/>
            <person name="Nagy L.G."/>
            <person name="Martin F.M."/>
        </authorList>
    </citation>
    <scope>NUCLEOTIDE SEQUENCE</scope>
    <source>
        <strain evidence="1">P2</strain>
    </source>
</reference>
<dbReference type="EMBL" id="MU118022">
    <property type="protein sequence ID" value="KAF9647995.1"/>
    <property type="molecule type" value="Genomic_DNA"/>
</dbReference>
<comment type="caution">
    <text evidence="1">The sequence shown here is derived from an EMBL/GenBank/DDBJ whole genome shotgun (WGS) entry which is preliminary data.</text>
</comment>
<name>A0ACB6ZE18_THEGA</name>
<dbReference type="Proteomes" id="UP000886501">
    <property type="component" value="Unassembled WGS sequence"/>
</dbReference>
<proteinExistence type="predicted"/>
<keyword evidence="2" id="KW-1185">Reference proteome</keyword>
<sequence length="103" mass="11475">MSTQAKFDRAVAIVQGLPKDGPVQPTQEDQLVFYKYYKQATIGDVNISRPGILDFAGKAKWDAWDSVKGTSKEDAQVAYVAKLLEVLRRIDTTEAKGWVAELE</sequence>
<gene>
    <name evidence="1" type="ORF">BDM02DRAFT_3097239</name>
</gene>
<accession>A0ACB6ZE18</accession>
<evidence type="ECO:0000313" key="2">
    <source>
        <dbReference type="Proteomes" id="UP000886501"/>
    </source>
</evidence>
<organism evidence="1 2">
    <name type="scientific">Thelephora ganbajun</name>
    <name type="common">Ganba fungus</name>
    <dbReference type="NCBI Taxonomy" id="370292"/>
    <lineage>
        <taxon>Eukaryota</taxon>
        <taxon>Fungi</taxon>
        <taxon>Dikarya</taxon>
        <taxon>Basidiomycota</taxon>
        <taxon>Agaricomycotina</taxon>
        <taxon>Agaricomycetes</taxon>
        <taxon>Thelephorales</taxon>
        <taxon>Thelephoraceae</taxon>
        <taxon>Thelephora</taxon>
    </lineage>
</organism>
<evidence type="ECO:0000313" key="1">
    <source>
        <dbReference type="EMBL" id="KAF9647995.1"/>
    </source>
</evidence>
<protein>
    <submittedName>
        <fullName evidence="1">Acbp from Moniliophthora Perniciosa</fullName>
    </submittedName>
</protein>